<comment type="caution">
    <text evidence="2">The sequence shown here is derived from an EMBL/GenBank/DDBJ whole genome shotgun (WGS) entry which is preliminary data.</text>
</comment>
<name>A0ABN9WVQ0_9DINO</name>
<proteinExistence type="predicted"/>
<dbReference type="Proteomes" id="UP001189429">
    <property type="component" value="Unassembled WGS sequence"/>
</dbReference>
<evidence type="ECO:0000256" key="1">
    <source>
        <dbReference type="SAM" id="MobiDB-lite"/>
    </source>
</evidence>
<reference evidence="2" key="1">
    <citation type="submission" date="2023-10" db="EMBL/GenBank/DDBJ databases">
        <authorList>
            <person name="Chen Y."/>
            <person name="Shah S."/>
            <person name="Dougan E. K."/>
            <person name="Thang M."/>
            <person name="Chan C."/>
        </authorList>
    </citation>
    <scope>NUCLEOTIDE SEQUENCE [LARGE SCALE GENOMIC DNA]</scope>
</reference>
<gene>
    <name evidence="2" type="ORF">PCOR1329_LOCUS69951</name>
</gene>
<evidence type="ECO:0000313" key="2">
    <source>
        <dbReference type="EMBL" id="CAK0889428.1"/>
    </source>
</evidence>
<dbReference type="EMBL" id="CAUYUJ010019207">
    <property type="protein sequence ID" value="CAK0889428.1"/>
    <property type="molecule type" value="Genomic_DNA"/>
</dbReference>
<evidence type="ECO:0000313" key="3">
    <source>
        <dbReference type="Proteomes" id="UP001189429"/>
    </source>
</evidence>
<organism evidence="2 3">
    <name type="scientific">Prorocentrum cordatum</name>
    <dbReference type="NCBI Taxonomy" id="2364126"/>
    <lineage>
        <taxon>Eukaryota</taxon>
        <taxon>Sar</taxon>
        <taxon>Alveolata</taxon>
        <taxon>Dinophyceae</taxon>
        <taxon>Prorocentrales</taxon>
        <taxon>Prorocentraceae</taxon>
        <taxon>Prorocentrum</taxon>
    </lineage>
</organism>
<feature type="region of interest" description="Disordered" evidence="1">
    <location>
        <begin position="196"/>
        <end position="247"/>
    </location>
</feature>
<accession>A0ABN9WVQ0</accession>
<sequence>MVDARLLNKPRAFAGPHSEWFDFEAHAYVVHPRLGGLIHQASLAADVVAPRGDAGKALNAKLYCILVSVTSGAAKVEVREAPRGDGLAAGRHLLREFAPKEARWFAAALGRVIRHEFPDPVVTTLAEVEQLVRERSDQSCDVISDNMKRGAIIPGIEFEMLPDHLGLNATRLATHGDLKNELKMICSAQQRWAAPGAGGDGAVPAQVDASGEGKGMGGQKRQRRGRQRQRRGRLQGGAGLLEGQEPRAPQRACDDARACALRPICFKKFLETDDLLINECGSVPLRGRGTSGLSWVV</sequence>
<protein>
    <submittedName>
        <fullName evidence="2">Uncharacterized protein</fullName>
    </submittedName>
</protein>
<keyword evidence="3" id="KW-1185">Reference proteome</keyword>
<feature type="compositionally biased region" description="Basic residues" evidence="1">
    <location>
        <begin position="220"/>
        <end position="233"/>
    </location>
</feature>